<dbReference type="PANTHER" id="PTHR11103">
    <property type="entry name" value="SLR1189 PROTEIN"/>
    <property type="match status" value="1"/>
</dbReference>
<reference evidence="6 7" key="1">
    <citation type="journal article" date="2015" name="Antonie Van Leeuwenhoek">
        <title>Bosea vaviloviae sp. nov., a new species of slow-growing rhizobia isolated from nodules of the relict species Vavilovia formosa (Stev.) Fed.</title>
        <authorList>
            <person name="Safronova V.I."/>
            <person name="Kuznetsova I.G."/>
            <person name="Sazanova A.L."/>
            <person name="Kimeklis A.K."/>
            <person name="Belimov A.A."/>
            <person name="Andronov E.E."/>
            <person name="Pinaev A.G."/>
            <person name="Chizhevskaya E.P."/>
            <person name="Pukhaev A.R."/>
            <person name="Popov K.P."/>
            <person name="Willems A."/>
            <person name="Tikhonovich I.A."/>
        </authorList>
    </citation>
    <scope>NUCLEOTIDE SEQUENCE [LARGE SCALE GENOMIC DNA]</scope>
    <source>
        <strain evidence="6 7">Vaf18</strain>
    </source>
</reference>
<dbReference type="PANTHER" id="PTHR11103:SF18">
    <property type="entry name" value="SLR1189 PROTEIN"/>
    <property type="match status" value="1"/>
</dbReference>
<dbReference type="KEGG" id="bvv:BHK69_07595"/>
<sequence>MTTSAGVTVLDGGMGRELERMGAPFRQPEWSALALMEAPDTVLAAHRSFIASGAEIVTTNSYALVPFHIGEERFARDGARLAGLAGKLARQAADEAAERAGRVVRVAGSLPPLFGSYQPELFDAARAPVMLDHLVEALLPHVDLFLAETQSCIAEALAACAAVVPTGRPIWVSFTLQDDEINRTEARLRSGEAVADAVAAIRQAGAQAVLFNCSRPEVMGPAVDIAAQVLGDSDIAVGVYANAFPEKTGEAAANEGISALREDVAPQRYLGWAQDWRRRGARIIGGCCGIGPDYICAIHKGLKAE</sequence>
<feature type="binding site" evidence="3 4">
    <location>
        <position position="213"/>
    </location>
    <ligand>
        <name>Zn(2+)</name>
        <dbReference type="ChEBI" id="CHEBI:29105"/>
    </ligand>
</feature>
<keyword evidence="1 4" id="KW-0489">Methyltransferase</keyword>
<feature type="binding site" evidence="3 4">
    <location>
        <position position="288"/>
    </location>
    <ligand>
        <name>Zn(2+)</name>
        <dbReference type="ChEBI" id="CHEBI:29105"/>
    </ligand>
</feature>
<proteinExistence type="predicted"/>
<accession>A0A1D7TZ06</accession>
<evidence type="ECO:0000256" key="2">
    <source>
        <dbReference type="ARBA" id="ARBA00022679"/>
    </source>
</evidence>
<evidence type="ECO:0000313" key="7">
    <source>
        <dbReference type="Proteomes" id="UP000094969"/>
    </source>
</evidence>
<dbReference type="Pfam" id="PF02574">
    <property type="entry name" value="S-methyl_trans"/>
    <property type="match status" value="1"/>
</dbReference>
<dbReference type="GO" id="GO:0032259">
    <property type="term" value="P:methylation"/>
    <property type="evidence" value="ECO:0007669"/>
    <property type="project" value="UniProtKB-KW"/>
</dbReference>
<dbReference type="EMBL" id="CP017147">
    <property type="protein sequence ID" value="AOO80345.1"/>
    <property type="molecule type" value="Genomic_DNA"/>
</dbReference>
<evidence type="ECO:0000256" key="1">
    <source>
        <dbReference type="ARBA" id="ARBA00022603"/>
    </source>
</evidence>
<dbReference type="PIRSF" id="PIRSF037505">
    <property type="entry name" value="Betaine_HMT"/>
    <property type="match status" value="1"/>
</dbReference>
<dbReference type="PROSITE" id="PS50970">
    <property type="entry name" value="HCY"/>
    <property type="match status" value="1"/>
</dbReference>
<organism evidence="6 7">
    <name type="scientific">Bosea vaviloviae</name>
    <dbReference type="NCBI Taxonomy" id="1526658"/>
    <lineage>
        <taxon>Bacteria</taxon>
        <taxon>Pseudomonadati</taxon>
        <taxon>Pseudomonadota</taxon>
        <taxon>Alphaproteobacteria</taxon>
        <taxon>Hyphomicrobiales</taxon>
        <taxon>Boseaceae</taxon>
        <taxon>Bosea</taxon>
    </lineage>
</organism>
<dbReference type="AlphaFoldDB" id="A0A1D7TZ06"/>
<dbReference type="OrthoDB" id="9803687at2"/>
<dbReference type="InterPro" id="IPR003726">
    <property type="entry name" value="HCY_dom"/>
</dbReference>
<dbReference type="GO" id="GO:0008270">
    <property type="term" value="F:zinc ion binding"/>
    <property type="evidence" value="ECO:0007669"/>
    <property type="project" value="InterPro"/>
</dbReference>
<dbReference type="InterPro" id="IPR017226">
    <property type="entry name" value="BHMT-like"/>
</dbReference>
<dbReference type="STRING" id="1526658.BHK69_07595"/>
<dbReference type="Gene3D" id="3.20.20.330">
    <property type="entry name" value="Homocysteine-binding-like domain"/>
    <property type="match status" value="1"/>
</dbReference>
<protein>
    <submittedName>
        <fullName evidence="6">Homocysteine methyltransferase</fullName>
    </submittedName>
</protein>
<comment type="cofactor">
    <cofactor evidence="3">
        <name>Zn(2+)</name>
        <dbReference type="ChEBI" id="CHEBI:29105"/>
    </cofactor>
    <text evidence="3">Binds 1 zinc ion per subunit.</text>
</comment>
<dbReference type="GO" id="GO:0009086">
    <property type="term" value="P:methionine biosynthetic process"/>
    <property type="evidence" value="ECO:0007669"/>
    <property type="project" value="InterPro"/>
</dbReference>
<evidence type="ECO:0000313" key="6">
    <source>
        <dbReference type="EMBL" id="AOO80345.1"/>
    </source>
</evidence>
<dbReference type="InterPro" id="IPR036589">
    <property type="entry name" value="HCY_dom_sf"/>
</dbReference>
<feature type="binding site" evidence="3 4">
    <location>
        <position position="287"/>
    </location>
    <ligand>
        <name>Zn(2+)</name>
        <dbReference type="ChEBI" id="CHEBI:29105"/>
    </ligand>
</feature>
<evidence type="ECO:0000256" key="4">
    <source>
        <dbReference type="PROSITE-ProRule" id="PRU00333"/>
    </source>
</evidence>
<keyword evidence="3 4" id="KW-0479">Metal-binding</keyword>
<dbReference type="SUPFAM" id="SSF82282">
    <property type="entry name" value="Homocysteine S-methyltransferase"/>
    <property type="match status" value="1"/>
</dbReference>
<dbReference type="GO" id="GO:0008168">
    <property type="term" value="F:methyltransferase activity"/>
    <property type="evidence" value="ECO:0007669"/>
    <property type="project" value="UniProtKB-UniRule"/>
</dbReference>
<keyword evidence="7" id="KW-1185">Reference proteome</keyword>
<name>A0A1D7TZ06_9HYPH</name>
<evidence type="ECO:0000256" key="3">
    <source>
        <dbReference type="PIRSR" id="PIRSR037505-2"/>
    </source>
</evidence>
<dbReference type="Proteomes" id="UP000094969">
    <property type="component" value="Chromosome"/>
</dbReference>
<keyword evidence="2 4" id="KW-0808">Transferase</keyword>
<dbReference type="RefSeq" id="WP_069689565.1">
    <property type="nucleotide sequence ID" value="NZ_CP017147.1"/>
</dbReference>
<gene>
    <name evidence="6" type="ORF">BHK69_07595</name>
</gene>
<feature type="domain" description="Hcy-binding" evidence="5">
    <location>
        <begin position="1"/>
        <end position="302"/>
    </location>
</feature>
<keyword evidence="3 4" id="KW-0862">Zinc</keyword>
<evidence type="ECO:0000259" key="5">
    <source>
        <dbReference type="PROSITE" id="PS50970"/>
    </source>
</evidence>